<dbReference type="InterPro" id="IPR053858">
    <property type="entry name" value="Arb2_dom"/>
</dbReference>
<dbReference type="SUPFAM" id="SSF53474">
    <property type="entry name" value="alpha/beta-Hydrolases"/>
    <property type="match status" value="1"/>
</dbReference>
<dbReference type="PANTHER" id="PTHR21357:SF4">
    <property type="entry name" value="FAM172 FAMILY PROTEIN HOMOLOG CG10038"/>
    <property type="match status" value="1"/>
</dbReference>
<gene>
    <name evidence="4" type="primary">LOC116953481</name>
</gene>
<name>A0AAJ7U7B4_PETMA</name>
<dbReference type="GO" id="GO:0035197">
    <property type="term" value="F:siRNA binding"/>
    <property type="evidence" value="ECO:0007669"/>
    <property type="project" value="TreeGrafter"/>
</dbReference>
<evidence type="ECO:0000313" key="4">
    <source>
        <dbReference type="RefSeq" id="XP_032829608.1"/>
    </source>
</evidence>
<dbReference type="AlphaFoldDB" id="A0AAJ7U7B4"/>
<proteinExistence type="predicted"/>
<feature type="region of interest" description="Disordered" evidence="1">
    <location>
        <begin position="392"/>
        <end position="412"/>
    </location>
</feature>
<dbReference type="GeneID" id="116953481"/>
<dbReference type="InterPro" id="IPR029058">
    <property type="entry name" value="AB_hydrolase_fold"/>
</dbReference>
<sequence length="412" mass="47664">MMLKGLSGRFFSGLAPPISAVGYVRCERSSTYTVEELETKNIDFMAFANYFLRLFGWTDDEFETYRTTTEFGYEFNEEGRLESIQDGSCFQFNFYNNKSRDQRRYEALGEVITEYVYELLVKECGLEKHYVPVEAINDNEPFSFIFMSPGALQQEKLLLLVHGSGVVRAGQWARRLIINDCLDSGTQIPYIKQAMEEGYGVVVLNPNDNRIDGERLERERKRMEADKKGPQPNSMDANAASDLRMSGRWRGRHQRYHYIRDNESPEQHLRYVWQHFVQKSRATRVFLVAHSCGGVHFVNVVSSYPAVLDRLSAVALTASPHRLPQKNKTMLEWFKKNSVNWVTSSEALDTRIHGHGDAYVQLSAGTTQHDMTSWLALQSIFIYFDNKLENPDYQPARDKPDETGEVVRRRRR</sequence>
<keyword evidence="3" id="KW-1185">Reference proteome</keyword>
<dbReference type="Gene3D" id="3.40.50.1820">
    <property type="entry name" value="alpha/beta hydrolase"/>
    <property type="match status" value="1"/>
</dbReference>
<dbReference type="PANTHER" id="PTHR21357">
    <property type="entry name" value="FAM172 FAMILY PROTEIN HOMOLOG CG10038"/>
    <property type="match status" value="1"/>
</dbReference>
<protein>
    <submittedName>
        <fullName evidence="4">Cotranscriptional regulator FAM172A homolog</fullName>
    </submittedName>
</protein>
<accession>A0AAJ7U7B4</accession>
<dbReference type="GO" id="GO:0005634">
    <property type="term" value="C:nucleus"/>
    <property type="evidence" value="ECO:0007669"/>
    <property type="project" value="TreeGrafter"/>
</dbReference>
<evidence type="ECO:0000313" key="3">
    <source>
        <dbReference type="Proteomes" id="UP001318040"/>
    </source>
</evidence>
<evidence type="ECO:0000256" key="1">
    <source>
        <dbReference type="SAM" id="MobiDB-lite"/>
    </source>
</evidence>
<dbReference type="Proteomes" id="UP001318040">
    <property type="component" value="Chromosome 52"/>
</dbReference>
<dbReference type="KEGG" id="pmrn:116953481"/>
<dbReference type="GO" id="GO:0031048">
    <property type="term" value="P:regulatory ncRNA-mediated heterochromatin formation"/>
    <property type="evidence" value="ECO:0007669"/>
    <property type="project" value="TreeGrafter"/>
</dbReference>
<organism evidence="3 4">
    <name type="scientific">Petromyzon marinus</name>
    <name type="common">Sea lamprey</name>
    <dbReference type="NCBI Taxonomy" id="7757"/>
    <lineage>
        <taxon>Eukaryota</taxon>
        <taxon>Metazoa</taxon>
        <taxon>Chordata</taxon>
        <taxon>Craniata</taxon>
        <taxon>Vertebrata</taxon>
        <taxon>Cyclostomata</taxon>
        <taxon>Hyperoartia</taxon>
        <taxon>Petromyzontiformes</taxon>
        <taxon>Petromyzontidae</taxon>
        <taxon>Petromyzon</taxon>
    </lineage>
</organism>
<reference evidence="4" key="1">
    <citation type="submission" date="2025-08" db="UniProtKB">
        <authorList>
            <consortium name="RefSeq"/>
        </authorList>
    </citation>
    <scope>IDENTIFICATION</scope>
    <source>
        <tissue evidence="4">Sperm</tissue>
    </source>
</reference>
<dbReference type="Pfam" id="PF22749">
    <property type="entry name" value="Arb2"/>
    <property type="match status" value="1"/>
</dbReference>
<dbReference type="RefSeq" id="XP_032829608.1">
    <property type="nucleotide sequence ID" value="XM_032973717.1"/>
</dbReference>
<feature type="domain" description="Arb2" evidence="2">
    <location>
        <begin position="69"/>
        <end position="346"/>
    </location>
</feature>
<evidence type="ECO:0000259" key="2">
    <source>
        <dbReference type="Pfam" id="PF22749"/>
    </source>
</evidence>
<dbReference type="InterPro" id="IPR048263">
    <property type="entry name" value="Arb2"/>
</dbReference>